<accession>A0A926ERZ4</accession>
<evidence type="ECO:0000259" key="1">
    <source>
        <dbReference type="Pfam" id="PF18903"/>
    </source>
</evidence>
<gene>
    <name evidence="2" type="ORF">H8707_02550</name>
</gene>
<name>A0A926ERZ4_9FIRM</name>
<dbReference type="Proteomes" id="UP000601171">
    <property type="component" value="Unassembled WGS sequence"/>
</dbReference>
<organism evidence="2 3">
    <name type="scientific">Paratissierella segnis</name>
    <dbReference type="NCBI Taxonomy" id="2763679"/>
    <lineage>
        <taxon>Bacteria</taxon>
        <taxon>Bacillati</taxon>
        <taxon>Bacillota</taxon>
        <taxon>Tissierellia</taxon>
        <taxon>Tissierellales</taxon>
        <taxon>Tissierellaceae</taxon>
        <taxon>Paratissierella</taxon>
    </lineage>
</organism>
<protein>
    <recommendedName>
        <fullName evidence="1">DUF5659 domain-containing protein</fullName>
    </recommendedName>
</protein>
<comment type="caution">
    <text evidence="2">The sequence shown here is derived from an EMBL/GenBank/DDBJ whole genome shotgun (WGS) entry which is preliminary data.</text>
</comment>
<proteinExistence type="predicted"/>
<dbReference type="Pfam" id="PF18903">
    <property type="entry name" value="DUF5659"/>
    <property type="match status" value="1"/>
</dbReference>
<reference evidence="2" key="1">
    <citation type="submission" date="2020-08" db="EMBL/GenBank/DDBJ databases">
        <title>Genome public.</title>
        <authorList>
            <person name="Liu C."/>
            <person name="Sun Q."/>
        </authorList>
    </citation>
    <scope>NUCLEOTIDE SEQUENCE</scope>
    <source>
        <strain evidence="2">BX21</strain>
    </source>
</reference>
<evidence type="ECO:0000313" key="3">
    <source>
        <dbReference type="Proteomes" id="UP000601171"/>
    </source>
</evidence>
<keyword evidence="3" id="KW-1185">Reference proteome</keyword>
<dbReference type="InterPro" id="IPR043718">
    <property type="entry name" value="DUF5659"/>
</dbReference>
<sequence>MKGYIVFNKNVAAKLMLIGEELISTRKDKKETNKNVYIFKSSKTIQKNIKNIIQK</sequence>
<evidence type="ECO:0000313" key="2">
    <source>
        <dbReference type="EMBL" id="MBC8587123.1"/>
    </source>
</evidence>
<dbReference type="EMBL" id="JACRTG010000008">
    <property type="protein sequence ID" value="MBC8587123.1"/>
    <property type="molecule type" value="Genomic_DNA"/>
</dbReference>
<feature type="domain" description="DUF5659" evidence="1">
    <location>
        <begin position="2"/>
        <end position="51"/>
    </location>
</feature>
<dbReference type="AlphaFoldDB" id="A0A926ERZ4"/>
<dbReference type="RefSeq" id="WP_262428595.1">
    <property type="nucleotide sequence ID" value="NZ_JACRTG010000008.1"/>
</dbReference>